<evidence type="ECO:0000313" key="1">
    <source>
        <dbReference type="EMBL" id="KAJ1137936.1"/>
    </source>
</evidence>
<gene>
    <name evidence="1" type="ORF">NDU88_004330</name>
</gene>
<accession>A0AAV7QEF7</accession>
<proteinExistence type="predicted"/>
<organism evidence="1 2">
    <name type="scientific">Pleurodeles waltl</name>
    <name type="common">Iberian ribbed newt</name>
    <dbReference type="NCBI Taxonomy" id="8319"/>
    <lineage>
        <taxon>Eukaryota</taxon>
        <taxon>Metazoa</taxon>
        <taxon>Chordata</taxon>
        <taxon>Craniata</taxon>
        <taxon>Vertebrata</taxon>
        <taxon>Euteleostomi</taxon>
        <taxon>Amphibia</taxon>
        <taxon>Batrachia</taxon>
        <taxon>Caudata</taxon>
        <taxon>Salamandroidea</taxon>
        <taxon>Salamandridae</taxon>
        <taxon>Pleurodelinae</taxon>
        <taxon>Pleurodeles</taxon>
    </lineage>
</organism>
<name>A0AAV7QEF7_PLEWA</name>
<protein>
    <submittedName>
        <fullName evidence="1">Uncharacterized protein</fullName>
    </submittedName>
</protein>
<comment type="caution">
    <text evidence="1">The sequence shown here is derived from an EMBL/GenBank/DDBJ whole genome shotgun (WGS) entry which is preliminary data.</text>
</comment>
<keyword evidence="2" id="KW-1185">Reference proteome</keyword>
<evidence type="ECO:0000313" key="2">
    <source>
        <dbReference type="Proteomes" id="UP001066276"/>
    </source>
</evidence>
<sequence>MPSLAGPGCPLRLWWASPARIHDGRVWTPERRVPIVTGQRPGRGLCAAAADWARTGLARRGCLAGRRRATDQRLGQQHILRFWRWLRQALKGRRTDEWPAAEAHSVPRVPQLSGHKRLCAPQWLFPLEVAPTCEDWHPLKPGDSLYGLATSEAAFGTVLKEGRSGLAGSLIQKCGGASL</sequence>
<reference evidence="1" key="1">
    <citation type="journal article" date="2022" name="bioRxiv">
        <title>Sequencing and chromosome-scale assembly of the giantPleurodeles waltlgenome.</title>
        <authorList>
            <person name="Brown T."/>
            <person name="Elewa A."/>
            <person name="Iarovenko S."/>
            <person name="Subramanian E."/>
            <person name="Araus A.J."/>
            <person name="Petzold A."/>
            <person name="Susuki M."/>
            <person name="Suzuki K.-i.T."/>
            <person name="Hayashi T."/>
            <person name="Toyoda A."/>
            <person name="Oliveira C."/>
            <person name="Osipova E."/>
            <person name="Leigh N.D."/>
            <person name="Simon A."/>
            <person name="Yun M.H."/>
        </authorList>
    </citation>
    <scope>NUCLEOTIDE SEQUENCE</scope>
    <source>
        <strain evidence="1">20211129_DDA</strain>
        <tissue evidence="1">Liver</tissue>
    </source>
</reference>
<dbReference type="AlphaFoldDB" id="A0AAV7QEF7"/>
<dbReference type="EMBL" id="JANPWB010000010">
    <property type="protein sequence ID" value="KAJ1137936.1"/>
    <property type="molecule type" value="Genomic_DNA"/>
</dbReference>
<dbReference type="Proteomes" id="UP001066276">
    <property type="component" value="Chromosome 6"/>
</dbReference>